<evidence type="ECO:0000313" key="3">
    <source>
        <dbReference type="EMBL" id="TWT73430.1"/>
    </source>
</evidence>
<feature type="coiled-coil region" evidence="1">
    <location>
        <begin position="258"/>
        <end position="285"/>
    </location>
</feature>
<keyword evidence="4" id="KW-1185">Reference proteome</keyword>
<feature type="coiled-coil region" evidence="1">
    <location>
        <begin position="80"/>
        <end position="165"/>
    </location>
</feature>
<evidence type="ECO:0000256" key="2">
    <source>
        <dbReference type="SAM" id="Phobius"/>
    </source>
</evidence>
<keyword evidence="1" id="KW-0175">Coiled coil</keyword>
<keyword evidence="2" id="KW-1133">Transmembrane helix</keyword>
<dbReference type="AlphaFoldDB" id="A0A5C5YDJ8"/>
<proteinExistence type="predicted"/>
<keyword evidence="2" id="KW-0812">Transmembrane</keyword>
<organism evidence="3 4">
    <name type="scientific">Posidoniimonas polymericola</name>
    <dbReference type="NCBI Taxonomy" id="2528002"/>
    <lineage>
        <taxon>Bacteria</taxon>
        <taxon>Pseudomonadati</taxon>
        <taxon>Planctomycetota</taxon>
        <taxon>Planctomycetia</taxon>
        <taxon>Pirellulales</taxon>
        <taxon>Lacipirellulaceae</taxon>
        <taxon>Posidoniimonas</taxon>
    </lineage>
</organism>
<accession>A0A5C5YDJ8</accession>
<reference evidence="3 4" key="1">
    <citation type="submission" date="2019-02" db="EMBL/GenBank/DDBJ databases">
        <title>Deep-cultivation of Planctomycetes and their phenomic and genomic characterization uncovers novel biology.</title>
        <authorList>
            <person name="Wiegand S."/>
            <person name="Jogler M."/>
            <person name="Boedeker C."/>
            <person name="Pinto D."/>
            <person name="Vollmers J."/>
            <person name="Rivas-Marin E."/>
            <person name="Kohn T."/>
            <person name="Peeters S.H."/>
            <person name="Heuer A."/>
            <person name="Rast P."/>
            <person name="Oberbeckmann S."/>
            <person name="Bunk B."/>
            <person name="Jeske O."/>
            <person name="Meyerdierks A."/>
            <person name="Storesund J.E."/>
            <person name="Kallscheuer N."/>
            <person name="Luecker S."/>
            <person name="Lage O.M."/>
            <person name="Pohl T."/>
            <person name="Merkel B.J."/>
            <person name="Hornburger P."/>
            <person name="Mueller R.-W."/>
            <person name="Bruemmer F."/>
            <person name="Labrenz M."/>
            <person name="Spormann A.M."/>
            <person name="Op Den Camp H."/>
            <person name="Overmann J."/>
            <person name="Amann R."/>
            <person name="Jetten M.S.M."/>
            <person name="Mascher T."/>
            <person name="Medema M.H."/>
            <person name="Devos D.P."/>
            <person name="Kaster A.-K."/>
            <person name="Ovreas L."/>
            <person name="Rohde M."/>
            <person name="Galperin M.Y."/>
            <person name="Jogler C."/>
        </authorList>
    </citation>
    <scope>NUCLEOTIDE SEQUENCE [LARGE SCALE GENOMIC DNA]</scope>
    <source>
        <strain evidence="3 4">Pla123a</strain>
    </source>
</reference>
<keyword evidence="2" id="KW-0472">Membrane</keyword>
<dbReference type="RefSeq" id="WP_146589761.1">
    <property type="nucleotide sequence ID" value="NZ_SJPO01000010.1"/>
</dbReference>
<evidence type="ECO:0000313" key="4">
    <source>
        <dbReference type="Proteomes" id="UP000318478"/>
    </source>
</evidence>
<comment type="caution">
    <text evidence="3">The sequence shown here is derived from an EMBL/GenBank/DDBJ whole genome shotgun (WGS) entry which is preliminary data.</text>
</comment>
<evidence type="ECO:0000256" key="1">
    <source>
        <dbReference type="SAM" id="Coils"/>
    </source>
</evidence>
<dbReference type="EMBL" id="SJPO01000010">
    <property type="protein sequence ID" value="TWT73430.1"/>
    <property type="molecule type" value="Genomic_DNA"/>
</dbReference>
<dbReference type="Proteomes" id="UP000318478">
    <property type="component" value="Unassembled WGS sequence"/>
</dbReference>
<feature type="transmembrane region" description="Helical" evidence="2">
    <location>
        <begin position="22"/>
        <end position="43"/>
    </location>
</feature>
<gene>
    <name evidence="3" type="ORF">Pla123a_37650</name>
</gene>
<dbReference type="OrthoDB" id="9822095at2"/>
<protein>
    <submittedName>
        <fullName evidence="3">Uncharacterized protein</fullName>
    </submittedName>
</protein>
<sequence>MQAPHDVRANVPHAEQGVSNNGVIAILLIAMAIGYFACVKPMSDQVHAMRRSMTCMQNRVARLVKEADAAGEGAGLLANLAQQRESVSQAADALAEIEALNRRLAGQTRQIALLASSEDLVRKTMARIVEHRELLGAAESALSDADQLEQRLYKAERQIAAATTAAERMRTLCAAMVNSRGMVEDALVASEDMAALQQRLLIASRETPNATDAVARLHAITGRLTAETQRTDEAEQGLARLESLENRLLQAPDRTARAVETLDVLEDLRAEVVNAEGEFDDLRKVLLEVALMRPALDRAVATLNPIRELATLRYLDAQRLQVAAKALRVEEGGTIAK</sequence>
<name>A0A5C5YDJ8_9BACT</name>